<dbReference type="EMBL" id="KZ149966">
    <property type="protein sequence ID" value="PZC76174.1"/>
    <property type="molecule type" value="Genomic_DNA"/>
</dbReference>
<evidence type="ECO:0000256" key="1">
    <source>
        <dbReference type="SAM" id="MobiDB-lite"/>
    </source>
</evidence>
<feature type="compositionally biased region" description="Polar residues" evidence="1">
    <location>
        <begin position="91"/>
        <end position="100"/>
    </location>
</feature>
<evidence type="ECO:0000313" key="3">
    <source>
        <dbReference type="Proteomes" id="UP000249218"/>
    </source>
</evidence>
<organism evidence="2 3">
    <name type="scientific">Helicoverpa armigera</name>
    <name type="common">Cotton bollworm</name>
    <name type="synonym">Heliothis armigera</name>
    <dbReference type="NCBI Taxonomy" id="29058"/>
    <lineage>
        <taxon>Eukaryota</taxon>
        <taxon>Metazoa</taxon>
        <taxon>Ecdysozoa</taxon>
        <taxon>Arthropoda</taxon>
        <taxon>Hexapoda</taxon>
        <taxon>Insecta</taxon>
        <taxon>Pterygota</taxon>
        <taxon>Neoptera</taxon>
        <taxon>Endopterygota</taxon>
        <taxon>Lepidoptera</taxon>
        <taxon>Glossata</taxon>
        <taxon>Ditrysia</taxon>
        <taxon>Noctuoidea</taxon>
        <taxon>Noctuidae</taxon>
        <taxon>Heliothinae</taxon>
        <taxon>Helicoverpa</taxon>
    </lineage>
</organism>
<name>A0A2W1BR98_HELAM</name>
<gene>
    <name evidence="2" type="primary">HaOG204918</name>
    <name evidence="2" type="ORF">B5X24_HaOG204918</name>
</gene>
<feature type="region of interest" description="Disordered" evidence="1">
    <location>
        <begin position="85"/>
        <end position="157"/>
    </location>
</feature>
<dbReference type="OrthoDB" id="7488841at2759"/>
<proteinExistence type="predicted"/>
<dbReference type="Proteomes" id="UP000249218">
    <property type="component" value="Unassembled WGS sequence"/>
</dbReference>
<keyword evidence="3" id="KW-1185">Reference proteome</keyword>
<feature type="region of interest" description="Disordered" evidence="1">
    <location>
        <begin position="1"/>
        <end position="22"/>
    </location>
</feature>
<accession>A0A2W1BR98</accession>
<sequence>MTAARMSVSRHVARRRVSRAARGGAARCVPRVPCTNTVGGSPRTNQRARTCALRTPGGTHHQGCLTKTECLAGASWWWGSALQRPPGAATAPTSLTSGPRNEQYKCGIWRPRAPPRRHPAQHSSTHRSGVVSPGRQGSAAGPLWGSSLDSRERDASPCEPLTEPWECSRAMRNTTSIVLHNSNAIYCACFQLCTTFYYPVTIKR</sequence>
<dbReference type="AlphaFoldDB" id="A0A2W1BR98"/>
<evidence type="ECO:0000313" key="2">
    <source>
        <dbReference type="EMBL" id="PZC76174.1"/>
    </source>
</evidence>
<feature type="compositionally biased region" description="Low complexity" evidence="1">
    <location>
        <begin position="1"/>
        <end position="10"/>
    </location>
</feature>
<reference evidence="2 3" key="1">
    <citation type="journal article" date="2017" name="BMC Biol.">
        <title>Genomic innovations, transcriptional plasticity and gene loss underlying the evolution and divergence of two highly polyphagous and invasive Helicoverpa pest species.</title>
        <authorList>
            <person name="Pearce S.L."/>
            <person name="Clarke D.F."/>
            <person name="East P.D."/>
            <person name="Elfekih S."/>
            <person name="Gordon K.H."/>
            <person name="Jermiin L.S."/>
            <person name="McGaughran A."/>
            <person name="Oakeshott J.G."/>
            <person name="Papanikolaou A."/>
            <person name="Perera O.P."/>
            <person name="Rane R.V."/>
            <person name="Richards S."/>
            <person name="Tay W.T."/>
            <person name="Walsh T.K."/>
            <person name="Anderson A."/>
            <person name="Anderson C.J."/>
            <person name="Asgari S."/>
            <person name="Board P.G."/>
            <person name="Bretschneider A."/>
            <person name="Campbell P.M."/>
            <person name="Chertemps T."/>
            <person name="Christeller J.T."/>
            <person name="Coppin C.W."/>
            <person name="Downes S.J."/>
            <person name="Duan G."/>
            <person name="Farnsworth C.A."/>
            <person name="Good R.T."/>
            <person name="Han L.B."/>
            <person name="Han Y.C."/>
            <person name="Hatje K."/>
            <person name="Horne I."/>
            <person name="Huang Y.P."/>
            <person name="Hughes D.S."/>
            <person name="Jacquin-Joly E."/>
            <person name="James W."/>
            <person name="Jhangiani S."/>
            <person name="Kollmar M."/>
            <person name="Kuwar S.S."/>
            <person name="Li S."/>
            <person name="Liu N.Y."/>
            <person name="Maibeche M.T."/>
            <person name="Miller J.R."/>
            <person name="Montagne N."/>
            <person name="Perry T."/>
            <person name="Qu J."/>
            <person name="Song S.V."/>
            <person name="Sutton G.G."/>
            <person name="Vogel H."/>
            <person name="Walenz B.P."/>
            <person name="Xu W."/>
            <person name="Zhang H.J."/>
            <person name="Zou Z."/>
            <person name="Batterham P."/>
            <person name="Edwards O.R."/>
            <person name="Feyereisen R."/>
            <person name="Gibbs R.A."/>
            <person name="Heckel D.G."/>
            <person name="McGrath A."/>
            <person name="Robin C."/>
            <person name="Scherer S.E."/>
            <person name="Worley K.C."/>
            <person name="Wu Y.D."/>
        </authorList>
    </citation>
    <scope>NUCLEOTIDE SEQUENCE [LARGE SCALE GENOMIC DNA]</scope>
    <source>
        <strain evidence="2">Harm_GR_Male_#8</strain>
        <tissue evidence="2">Whole organism</tissue>
    </source>
</reference>
<protein>
    <submittedName>
        <fullName evidence="2">Uncharacterized protein</fullName>
    </submittedName>
</protein>